<dbReference type="RefSeq" id="WP_043063255.1">
    <property type="nucleotide sequence ID" value="NZ_BJOA01000092.1"/>
</dbReference>
<keyword evidence="3" id="KW-1185">Reference proteome</keyword>
<gene>
    <name evidence="1" type="ORF">AF333_28865</name>
    <name evidence="2" type="ORF">SAMN04487909_12858</name>
</gene>
<dbReference type="EMBL" id="FNED01000028">
    <property type="protein sequence ID" value="SDJ77940.1"/>
    <property type="molecule type" value="Genomic_DNA"/>
</dbReference>
<sequence>MSNVVEEIRNELKSKIAVIDKRIERRSGANYHDETKKIEMLHGEALAYEKVLKMLEKYGLS</sequence>
<dbReference type="Proteomes" id="UP000182836">
    <property type="component" value="Unassembled WGS sequence"/>
</dbReference>
<reference evidence="1 3" key="1">
    <citation type="submission" date="2015-07" db="EMBL/GenBank/DDBJ databases">
        <title>Fjat-14205 dsm 2895.</title>
        <authorList>
            <person name="Liu B."/>
            <person name="Wang J."/>
            <person name="Zhu Y."/>
            <person name="Liu G."/>
            <person name="Chen Q."/>
            <person name="Chen Z."/>
            <person name="Lan J."/>
            <person name="Che J."/>
            <person name="Ge C."/>
            <person name="Shi H."/>
            <person name="Pan Z."/>
            <person name="Liu X."/>
        </authorList>
    </citation>
    <scope>NUCLEOTIDE SEQUENCE [LARGE SCALE GENOMIC DNA]</scope>
    <source>
        <strain evidence="1 3">DSM 2895</strain>
    </source>
</reference>
<dbReference type="Proteomes" id="UP000037269">
    <property type="component" value="Unassembled WGS sequence"/>
</dbReference>
<accession>A0A0D1Y195</accession>
<evidence type="ECO:0000313" key="3">
    <source>
        <dbReference type="Proteomes" id="UP000037269"/>
    </source>
</evidence>
<evidence type="ECO:0000313" key="4">
    <source>
        <dbReference type="Proteomes" id="UP000182836"/>
    </source>
</evidence>
<dbReference type="PATRIC" id="fig|47500.8.peg.5206"/>
<evidence type="ECO:0000313" key="2">
    <source>
        <dbReference type="EMBL" id="SDJ77940.1"/>
    </source>
</evidence>
<proteinExistence type="predicted"/>
<name>A0A0D1Y195_ANEMI</name>
<protein>
    <submittedName>
        <fullName evidence="1">Uncharacterized protein</fullName>
    </submittedName>
</protein>
<dbReference type="EMBL" id="LGUG01000012">
    <property type="protein sequence ID" value="KON90496.1"/>
    <property type="molecule type" value="Genomic_DNA"/>
</dbReference>
<dbReference type="GeneID" id="42309145"/>
<reference evidence="2 4" key="2">
    <citation type="submission" date="2016-10" db="EMBL/GenBank/DDBJ databases">
        <authorList>
            <person name="de Groot N.N."/>
        </authorList>
    </citation>
    <scope>NUCLEOTIDE SEQUENCE [LARGE SCALE GENOMIC DNA]</scope>
    <source>
        <strain evidence="2 4">DSM 2895</strain>
    </source>
</reference>
<dbReference type="AlphaFoldDB" id="A0A0D1Y195"/>
<organism evidence="1 3">
    <name type="scientific">Aneurinibacillus migulanus</name>
    <name type="common">Bacillus migulanus</name>
    <dbReference type="NCBI Taxonomy" id="47500"/>
    <lineage>
        <taxon>Bacteria</taxon>
        <taxon>Bacillati</taxon>
        <taxon>Bacillota</taxon>
        <taxon>Bacilli</taxon>
        <taxon>Bacillales</taxon>
        <taxon>Paenibacillaceae</taxon>
        <taxon>Aneurinibacillus group</taxon>
        <taxon>Aneurinibacillus</taxon>
    </lineage>
</organism>
<evidence type="ECO:0000313" key="1">
    <source>
        <dbReference type="EMBL" id="KON90496.1"/>
    </source>
</evidence>
<dbReference type="STRING" id="47500.AF333_28865"/>